<dbReference type="EMBL" id="PCGY01000011">
    <property type="protein sequence ID" value="PKU92919.1"/>
    <property type="molecule type" value="Genomic_DNA"/>
</dbReference>
<evidence type="ECO:0000313" key="2">
    <source>
        <dbReference type="Proteomes" id="UP000233727"/>
    </source>
</evidence>
<proteinExistence type="predicted"/>
<accession>A0A2N3QML4</accession>
<dbReference type="Proteomes" id="UP000233727">
    <property type="component" value="Unassembled WGS sequence"/>
</dbReference>
<gene>
    <name evidence="1" type="ORF">CQR47_0769</name>
</gene>
<organism evidence="1 2">
    <name type="scientific">Bifidobacterium thermophilum</name>
    <dbReference type="NCBI Taxonomy" id="33905"/>
    <lineage>
        <taxon>Bacteria</taxon>
        <taxon>Bacillati</taxon>
        <taxon>Actinomycetota</taxon>
        <taxon>Actinomycetes</taxon>
        <taxon>Bifidobacteriales</taxon>
        <taxon>Bifidobacteriaceae</taxon>
        <taxon>Bifidobacterium</taxon>
    </lineage>
</organism>
<evidence type="ECO:0000313" key="1">
    <source>
        <dbReference type="EMBL" id="PKU92919.1"/>
    </source>
</evidence>
<reference evidence="1 2" key="1">
    <citation type="submission" date="2017-10" db="EMBL/GenBank/DDBJ databases">
        <title>Bifidobacterium genomics.</title>
        <authorList>
            <person name="Lugli G.A."/>
            <person name="Milani C."/>
            <person name="Mancabelli L."/>
        </authorList>
    </citation>
    <scope>NUCLEOTIDE SEQUENCE [LARGE SCALE GENOMIC DNA]</scope>
    <source>
        <strain evidence="1 2">1542B</strain>
    </source>
</reference>
<sequence length="79" mass="8914">MFMFDASLRCSQYTYILAITMVLAILSAKVCPRPSHNGQKNPMPRDTISARCANSLKPILLPDIGIPESWSTTWSRMIR</sequence>
<name>A0A2N3QML4_9BIFI</name>
<comment type="caution">
    <text evidence="1">The sequence shown here is derived from an EMBL/GenBank/DDBJ whole genome shotgun (WGS) entry which is preliminary data.</text>
</comment>
<dbReference type="AlphaFoldDB" id="A0A2N3QML4"/>
<protein>
    <submittedName>
        <fullName evidence="1">Uncharacterized protein</fullName>
    </submittedName>
</protein>